<keyword evidence="1" id="KW-0812">Transmembrane</keyword>
<dbReference type="EMBL" id="FQWX01000037">
    <property type="protein sequence ID" value="SHH33978.1"/>
    <property type="molecule type" value="Genomic_DNA"/>
</dbReference>
<evidence type="ECO:0008006" key="4">
    <source>
        <dbReference type="Google" id="ProtNLM"/>
    </source>
</evidence>
<evidence type="ECO:0000313" key="2">
    <source>
        <dbReference type="EMBL" id="SHH33978.1"/>
    </source>
</evidence>
<sequence>MNPKKLKSSRGETLLEVLVALTIITLVGASFFSVLNRTILNNEKNGRDIQIMAIAQTEIESLTKSIKEGDSLITRNLKESIENHEYNLIDRQFDITSVGKIIYYVEDDDEILYKCNLDIKDIQPKRGGEKTAYLYEVEIEVSVEDRKFTKRDIKVQTKVLSEYI</sequence>
<dbReference type="Proteomes" id="UP000243255">
    <property type="component" value="Unassembled WGS sequence"/>
</dbReference>
<organism evidence="2 3">
    <name type="scientific">Asaccharospora irregularis DSM 2635</name>
    <dbReference type="NCBI Taxonomy" id="1121321"/>
    <lineage>
        <taxon>Bacteria</taxon>
        <taxon>Bacillati</taxon>
        <taxon>Bacillota</taxon>
        <taxon>Clostridia</taxon>
        <taxon>Peptostreptococcales</taxon>
        <taxon>Peptostreptococcaceae</taxon>
        <taxon>Asaccharospora</taxon>
    </lineage>
</organism>
<dbReference type="InterPro" id="IPR012902">
    <property type="entry name" value="N_methyl_site"/>
</dbReference>
<dbReference type="Pfam" id="PF07963">
    <property type="entry name" value="N_methyl"/>
    <property type="match status" value="1"/>
</dbReference>
<evidence type="ECO:0000256" key="1">
    <source>
        <dbReference type="SAM" id="Phobius"/>
    </source>
</evidence>
<dbReference type="RefSeq" id="WP_073127282.1">
    <property type="nucleotide sequence ID" value="NZ_BAABCH010000081.1"/>
</dbReference>
<keyword evidence="1" id="KW-0472">Membrane</keyword>
<reference evidence="3" key="1">
    <citation type="submission" date="2016-11" db="EMBL/GenBank/DDBJ databases">
        <authorList>
            <person name="Varghese N."/>
            <person name="Submissions S."/>
        </authorList>
    </citation>
    <scope>NUCLEOTIDE SEQUENCE [LARGE SCALE GENOMIC DNA]</scope>
    <source>
        <strain evidence="3">DSM 2635</strain>
    </source>
</reference>
<accession>A0A1M5S6R7</accession>
<evidence type="ECO:0000313" key="3">
    <source>
        <dbReference type="Proteomes" id="UP000243255"/>
    </source>
</evidence>
<keyword evidence="3" id="KW-1185">Reference proteome</keyword>
<keyword evidence="1" id="KW-1133">Transmembrane helix</keyword>
<protein>
    <recommendedName>
        <fullName evidence="4">Prepilin-type N-terminal cleavage/methylation domain-containing protein</fullName>
    </recommendedName>
</protein>
<dbReference type="AlphaFoldDB" id="A0A1M5S6R7"/>
<name>A0A1M5S6R7_9FIRM</name>
<proteinExistence type="predicted"/>
<feature type="transmembrane region" description="Helical" evidence="1">
    <location>
        <begin position="14"/>
        <end position="35"/>
    </location>
</feature>
<dbReference type="STRING" id="1121321.SAMN04488530_13721"/>
<gene>
    <name evidence="2" type="ORF">SAMN04488530_13721</name>
</gene>